<keyword evidence="3" id="KW-0443">Lipid metabolism</keyword>
<dbReference type="SMART" id="SM00563">
    <property type="entry name" value="PlsC"/>
    <property type="match status" value="1"/>
</dbReference>
<dbReference type="InterPro" id="IPR002123">
    <property type="entry name" value="Plipid/glycerol_acylTrfase"/>
</dbReference>
<dbReference type="FunFam" id="1.10.1820.10:FF:000005">
    <property type="entry name" value="Casein kinase II subunit beta"/>
    <property type="match status" value="1"/>
</dbReference>
<keyword evidence="6" id="KW-0812">Transmembrane</keyword>
<dbReference type="CDD" id="cd07989">
    <property type="entry name" value="LPLAT_AGPAT-like"/>
    <property type="match status" value="1"/>
</dbReference>
<evidence type="ECO:0000256" key="6">
    <source>
        <dbReference type="SAM" id="Phobius"/>
    </source>
</evidence>
<feature type="region of interest" description="Disordered" evidence="5">
    <location>
        <begin position="1"/>
        <end position="21"/>
    </location>
</feature>
<name>A0A075B1I7_ROZAC</name>
<dbReference type="Proteomes" id="UP000030755">
    <property type="component" value="Unassembled WGS sequence"/>
</dbReference>
<evidence type="ECO:0000313" key="9">
    <source>
        <dbReference type="EMBL" id="RKP22098.1"/>
    </source>
</evidence>
<dbReference type="GO" id="GO:0008654">
    <property type="term" value="P:phospholipid biosynthetic process"/>
    <property type="evidence" value="ECO:0007669"/>
    <property type="project" value="UniProtKB-KW"/>
</dbReference>
<dbReference type="InterPro" id="IPR004552">
    <property type="entry name" value="AGP_acyltrans"/>
</dbReference>
<dbReference type="GO" id="GO:0034456">
    <property type="term" value="C:UTP-C complex"/>
    <property type="evidence" value="ECO:0007669"/>
    <property type="project" value="TreeGrafter"/>
</dbReference>
<organism evidence="8 10">
    <name type="scientific">Rozella allomycis (strain CSF55)</name>
    <dbReference type="NCBI Taxonomy" id="988480"/>
    <lineage>
        <taxon>Eukaryota</taxon>
        <taxon>Fungi</taxon>
        <taxon>Fungi incertae sedis</taxon>
        <taxon>Cryptomycota</taxon>
        <taxon>Cryptomycota incertae sedis</taxon>
        <taxon>Rozella</taxon>
    </lineage>
</organism>
<dbReference type="STRING" id="988480.A0A075B1I7"/>
<dbReference type="Pfam" id="PF01214">
    <property type="entry name" value="CK_II_beta"/>
    <property type="match status" value="1"/>
</dbReference>
<comment type="similarity">
    <text evidence="3">Belongs to the 1-acyl-sn-glycerol-3-phosphate acyltransferase family.</text>
</comment>
<keyword evidence="3" id="KW-1208">Phospholipid metabolism</keyword>
<dbReference type="HOGENOM" id="CLU_642744_0_0_1"/>
<feature type="compositionally biased region" description="Low complexity" evidence="5">
    <location>
        <begin position="11"/>
        <end position="21"/>
    </location>
</feature>
<feature type="domain" description="Phospholipid/glycerol acyltransferase" evidence="7">
    <location>
        <begin position="263"/>
        <end position="378"/>
    </location>
</feature>
<evidence type="ECO:0000259" key="7">
    <source>
        <dbReference type="SMART" id="SM00563"/>
    </source>
</evidence>
<dbReference type="SUPFAM" id="SSF57798">
    <property type="entry name" value="Casein kinase II beta subunit"/>
    <property type="match status" value="1"/>
</dbReference>
<dbReference type="GO" id="GO:0003841">
    <property type="term" value="F:1-acylglycerol-3-phosphate O-acyltransferase activity"/>
    <property type="evidence" value="ECO:0007669"/>
    <property type="project" value="UniProtKB-UniRule"/>
</dbReference>
<dbReference type="GO" id="GO:0019887">
    <property type="term" value="F:protein kinase regulator activity"/>
    <property type="evidence" value="ECO:0007669"/>
    <property type="project" value="InterPro"/>
</dbReference>
<keyword evidence="3 8" id="KW-0808">Transferase</keyword>
<evidence type="ECO:0000313" key="8">
    <source>
        <dbReference type="EMBL" id="EPZ36451.1"/>
    </source>
</evidence>
<reference evidence="9" key="3">
    <citation type="submission" date="2018-08" db="EMBL/GenBank/DDBJ databases">
        <title>Leveraging single-cell genomics to expand the Fungal Tree of Life.</title>
        <authorList>
            <consortium name="DOE Joint Genome Institute"/>
            <person name="Ahrendt S.R."/>
            <person name="Quandt C.A."/>
            <person name="Ciobanu D."/>
            <person name="Clum A."/>
            <person name="Salamov A."/>
            <person name="Andreopoulos B."/>
            <person name="Cheng J.-F."/>
            <person name="Woyke T."/>
            <person name="Pelin A."/>
            <person name="Henrissat B."/>
            <person name="Reynolds N."/>
            <person name="Benny G.L."/>
            <person name="Smith M.E."/>
            <person name="James T.Y."/>
            <person name="Grigoriev I.V."/>
        </authorList>
    </citation>
    <scope>NUCLEOTIDE SEQUENCE</scope>
    <source>
        <strain evidence="9">CSF55</strain>
    </source>
</reference>
<dbReference type="PANTHER" id="PTHR11740:SF0">
    <property type="entry name" value="CASEIN KINASE II SUBUNIT BETA"/>
    <property type="match status" value="1"/>
</dbReference>
<evidence type="ECO:0000313" key="10">
    <source>
        <dbReference type="Proteomes" id="UP000030755"/>
    </source>
</evidence>
<dbReference type="SMART" id="SM01085">
    <property type="entry name" value="CK_II_beta"/>
    <property type="match status" value="1"/>
</dbReference>
<dbReference type="NCBIfam" id="TIGR00530">
    <property type="entry name" value="AGP_acyltrn"/>
    <property type="match status" value="1"/>
</dbReference>
<dbReference type="InterPro" id="IPR016149">
    <property type="entry name" value="Casein_kin_II_reg-sub_N"/>
</dbReference>
<dbReference type="Gene3D" id="2.20.25.20">
    <property type="match status" value="1"/>
</dbReference>
<dbReference type="InterPro" id="IPR035991">
    <property type="entry name" value="Casein_kinase_II_beta-like"/>
</dbReference>
<evidence type="ECO:0000256" key="3">
    <source>
        <dbReference type="RuleBase" id="RU361267"/>
    </source>
</evidence>
<dbReference type="EC" id="2.3.1.51" evidence="3"/>
<proteinExistence type="inferred from homology"/>
<dbReference type="Gene3D" id="1.10.1820.10">
    <property type="entry name" value="protein kinase ck2 holoenzyme, chain C, domain 1"/>
    <property type="match status" value="1"/>
</dbReference>
<comment type="subunit">
    <text evidence="4">Tetramer of two alpha and two beta subunits.</text>
</comment>
<feature type="transmembrane region" description="Helical" evidence="6">
    <location>
        <begin position="294"/>
        <end position="311"/>
    </location>
</feature>
<comment type="domain">
    <text evidence="3">The HXXXXD motif is essential for acyltransferase activity and may constitute the binding site for the phosphate moiety of the glycerol-3-phosphate.</text>
</comment>
<dbReference type="Pfam" id="PF01553">
    <property type="entry name" value="Acyltransferase"/>
    <property type="match status" value="1"/>
</dbReference>
<dbReference type="GO" id="GO:0006359">
    <property type="term" value="P:regulation of transcription by RNA polymerase III"/>
    <property type="evidence" value="ECO:0007669"/>
    <property type="project" value="TreeGrafter"/>
</dbReference>
<evidence type="ECO:0000256" key="5">
    <source>
        <dbReference type="SAM" id="MobiDB-lite"/>
    </source>
</evidence>
<keyword evidence="6" id="KW-0472">Membrane</keyword>
<feature type="compositionally biased region" description="Polar residues" evidence="5">
    <location>
        <begin position="1"/>
        <end position="10"/>
    </location>
</feature>
<dbReference type="GO" id="GO:0016301">
    <property type="term" value="F:kinase activity"/>
    <property type="evidence" value="ECO:0007669"/>
    <property type="project" value="UniProtKB-KW"/>
</dbReference>
<keyword evidence="3" id="KW-0594">Phospholipid biosynthesis</keyword>
<dbReference type="GO" id="GO:0016020">
    <property type="term" value="C:membrane"/>
    <property type="evidence" value="ECO:0007669"/>
    <property type="project" value="InterPro"/>
</dbReference>
<dbReference type="GO" id="GO:0005737">
    <property type="term" value="C:cytoplasm"/>
    <property type="evidence" value="ECO:0007669"/>
    <property type="project" value="TreeGrafter"/>
</dbReference>
<dbReference type="Proteomes" id="UP000281549">
    <property type="component" value="Unassembled WGS sequence"/>
</dbReference>
<evidence type="ECO:0000313" key="11">
    <source>
        <dbReference type="Proteomes" id="UP000281549"/>
    </source>
</evidence>
<keyword evidence="9" id="KW-0418">Kinase</keyword>
<comment type="catalytic activity">
    <reaction evidence="3">
        <text>a 1-acyl-sn-glycero-3-phosphate + an acyl-CoA = a 1,2-diacyl-sn-glycero-3-phosphate + CoA</text>
        <dbReference type="Rhea" id="RHEA:19709"/>
        <dbReference type="ChEBI" id="CHEBI:57287"/>
        <dbReference type="ChEBI" id="CHEBI:57970"/>
        <dbReference type="ChEBI" id="CHEBI:58342"/>
        <dbReference type="ChEBI" id="CHEBI:58608"/>
        <dbReference type="EC" id="2.3.1.51"/>
    </reaction>
</comment>
<comment type="similarity">
    <text evidence="1 4">Belongs to the casein kinase 2 subunit beta family.</text>
</comment>
<dbReference type="PANTHER" id="PTHR11740">
    <property type="entry name" value="CASEIN KINASE II SUBUNIT BETA"/>
    <property type="match status" value="1"/>
</dbReference>
<reference evidence="11" key="2">
    <citation type="journal article" date="2018" name="Nat. Microbiol.">
        <title>Leveraging single-cell genomics to expand the fungal tree of life.</title>
        <authorList>
            <person name="Ahrendt S.R."/>
            <person name="Quandt C.A."/>
            <person name="Ciobanu D."/>
            <person name="Clum A."/>
            <person name="Salamov A."/>
            <person name="Andreopoulos B."/>
            <person name="Cheng J.F."/>
            <person name="Woyke T."/>
            <person name="Pelin A."/>
            <person name="Henrissat B."/>
            <person name="Reynolds N.K."/>
            <person name="Benny G.L."/>
            <person name="Smith M.E."/>
            <person name="James T.Y."/>
            <person name="Grigoriev I.V."/>
        </authorList>
    </citation>
    <scope>NUCLEOTIDE SEQUENCE [LARGE SCALE GENOMIC DNA]</scope>
    <source>
        <strain evidence="11">CSF55</strain>
    </source>
</reference>
<evidence type="ECO:0000256" key="1">
    <source>
        <dbReference type="ARBA" id="ARBA00006941"/>
    </source>
</evidence>
<dbReference type="InterPro" id="IPR000704">
    <property type="entry name" value="Casein_kinase_II_reg-sub"/>
</dbReference>
<evidence type="ECO:0000256" key="4">
    <source>
        <dbReference type="RuleBase" id="RU361268"/>
    </source>
</evidence>
<accession>A0A075B1I7</accession>
<keyword evidence="3 8" id="KW-0012">Acyltransferase</keyword>
<evidence type="ECO:0000256" key="2">
    <source>
        <dbReference type="ARBA" id="ARBA00045899"/>
    </source>
</evidence>
<comment type="function">
    <text evidence="2 4">Regulatory subunit of casein kinase II/CK2. As part of the kinase complex regulates the basal catalytic activity of the alpha subunit a constitutively active serine/threonine-protein kinase that phosphorylates a large number of substrates containing acidic residues C-terminal to the phosphorylated serine or threonine.</text>
</comment>
<sequence>MPGSMSDTYQDASSNSDSYDSSAPWIQWFTSLEGHEYLIPVAEEFIEDDFNLTGLQSSVPFYRQALDMILDVEMDPEIKDDEMEKIEASASSLFLLIHQRFLLSKQGLHLMASRYRQCDFGECPRMLCRDMPLIPIGLSDIPGKFSAKLFCPNCVDIYNAPFGSTIDGMESCRIGLTIFTSVILLSRVGYRPLQFYSKVLIEVSSILVTSVITIFASPFFYVFGSLYDLNYFTGFIYTNAVTKKLLGLNITVENHDVMLQQPCIYMCNHQSSIDTLILGAIVPRRTVVLMKRSILYYPLFGLFAALSRNIFINRKNYQSALDSLAKAAKRLKEDNLGVFVFPEGTRSHSSSLLPFKKGSFHLAIKAGVPIIPVVVSPYNHLYSSKARTFLSGDINVKVNYGKENVDELISRVRDQMNLALAQFGTIN</sequence>
<dbReference type="PRINTS" id="PR00472">
    <property type="entry name" value="CASNKINASEII"/>
</dbReference>
<reference evidence="8 10" key="1">
    <citation type="journal article" date="2013" name="Curr. Biol.">
        <title>Shared signatures of parasitism and phylogenomics unite Cryptomycota and microsporidia.</title>
        <authorList>
            <person name="James T.Y."/>
            <person name="Pelin A."/>
            <person name="Bonen L."/>
            <person name="Ahrendt S."/>
            <person name="Sain D."/>
            <person name="Corradi N."/>
            <person name="Stajich J.E."/>
        </authorList>
    </citation>
    <scope>NUCLEOTIDE SEQUENCE [LARGE SCALE GENOMIC DNA]</scope>
    <source>
        <strain evidence="8">CSF55</strain>
        <strain evidence="8">CSF55</strain>
    </source>
</reference>
<keyword evidence="10" id="KW-1185">Reference proteome</keyword>
<dbReference type="EMBL" id="ML004910">
    <property type="protein sequence ID" value="RKP22098.1"/>
    <property type="molecule type" value="Genomic_DNA"/>
</dbReference>
<feature type="transmembrane region" description="Helical" evidence="6">
    <location>
        <begin position="199"/>
        <end position="223"/>
    </location>
</feature>
<keyword evidence="3" id="KW-0444">Lipid biosynthesis</keyword>
<gene>
    <name evidence="8" type="ORF">O9G_003322</name>
    <name evidence="9" type="ORF">ROZALSC1DRAFT_26523</name>
</gene>
<dbReference type="EMBL" id="KE560559">
    <property type="protein sequence ID" value="EPZ36451.1"/>
    <property type="molecule type" value="Genomic_DNA"/>
</dbReference>
<dbReference type="SUPFAM" id="SSF69593">
    <property type="entry name" value="Glycerol-3-phosphate (1)-acyltransferase"/>
    <property type="match status" value="1"/>
</dbReference>
<keyword evidence="6" id="KW-1133">Transmembrane helix</keyword>
<dbReference type="AlphaFoldDB" id="A0A075B1I7"/>
<protein>
    <recommendedName>
        <fullName evidence="3 4">Multifunctional fusion protein</fullName>
    </recommendedName>
    <domain>
        <recommendedName>
            <fullName evidence="3">1-acyl-sn-glycerol-3-phosphate acyltransferase</fullName>
            <ecNumber evidence="3">2.3.1.51</ecNumber>
        </recommendedName>
    </domain>
    <domain>
        <recommendedName>
            <fullName evidence="4">Casein kinase II subunit beta</fullName>
            <shortName evidence="4">CK II beta</shortName>
        </recommendedName>
    </domain>
</protein>
<dbReference type="GO" id="GO:0005956">
    <property type="term" value="C:protein kinase CK2 complex"/>
    <property type="evidence" value="ECO:0007669"/>
    <property type="project" value="UniProtKB-UniRule"/>
</dbReference>
<dbReference type="OrthoDB" id="202234at2759"/>